<evidence type="ECO:0008006" key="2">
    <source>
        <dbReference type="Google" id="ProtNLM"/>
    </source>
</evidence>
<dbReference type="InterPro" id="IPR028082">
    <property type="entry name" value="Peripla_BP_I"/>
</dbReference>
<reference evidence="1" key="1">
    <citation type="journal article" date="2015" name="Nature">
        <title>Complex archaea that bridge the gap between prokaryotes and eukaryotes.</title>
        <authorList>
            <person name="Spang A."/>
            <person name="Saw J.H."/>
            <person name="Jorgensen S.L."/>
            <person name="Zaremba-Niedzwiedzka K."/>
            <person name="Martijn J."/>
            <person name="Lind A.E."/>
            <person name="van Eijk R."/>
            <person name="Schleper C."/>
            <person name="Guy L."/>
            <person name="Ettema T.J."/>
        </authorList>
    </citation>
    <scope>NUCLEOTIDE SEQUENCE</scope>
</reference>
<dbReference type="Gene3D" id="3.40.50.2300">
    <property type="match status" value="1"/>
</dbReference>
<dbReference type="AlphaFoldDB" id="A0A0F9LCN3"/>
<name>A0A0F9LCN3_9ZZZZ</name>
<sequence>TVGVVVLTGAFGARSAEAALLVGKGTGQTVLPPITETDPAIALAKLTKANGGTLPKAVYLPGAGAELEALASAFRGKTQVLGSTQWSSRDPGNLPALRDAWYAAPDPLAFEPFAVAYQEAHGSSPGILAGVAFDGVETARLLGRIQEQTASGLTRGKGFSGVLGPYKFNKSGLCSRGLAVLNVGAGAITMIGSASA</sequence>
<feature type="non-terminal residue" evidence="1">
    <location>
        <position position="1"/>
    </location>
</feature>
<protein>
    <recommendedName>
        <fullName evidence="2">Leucine-binding protein domain-containing protein</fullName>
    </recommendedName>
</protein>
<comment type="caution">
    <text evidence="1">The sequence shown here is derived from an EMBL/GenBank/DDBJ whole genome shotgun (WGS) entry which is preliminary data.</text>
</comment>
<dbReference type="SUPFAM" id="SSF53822">
    <property type="entry name" value="Periplasmic binding protein-like I"/>
    <property type="match status" value="1"/>
</dbReference>
<gene>
    <name evidence="1" type="ORF">LCGC14_1293460</name>
</gene>
<organism evidence="1">
    <name type="scientific">marine sediment metagenome</name>
    <dbReference type="NCBI Taxonomy" id="412755"/>
    <lineage>
        <taxon>unclassified sequences</taxon>
        <taxon>metagenomes</taxon>
        <taxon>ecological metagenomes</taxon>
    </lineage>
</organism>
<proteinExistence type="predicted"/>
<dbReference type="EMBL" id="LAZR01007477">
    <property type="protein sequence ID" value="KKM85011.1"/>
    <property type="molecule type" value="Genomic_DNA"/>
</dbReference>
<accession>A0A0F9LCN3</accession>
<evidence type="ECO:0000313" key="1">
    <source>
        <dbReference type="EMBL" id="KKM85011.1"/>
    </source>
</evidence>